<evidence type="ECO:0000313" key="3">
    <source>
        <dbReference type="Proteomes" id="UP000076563"/>
    </source>
</evidence>
<dbReference type="eggNOG" id="COG2312">
    <property type="taxonomic scope" value="Bacteria"/>
</dbReference>
<feature type="chain" id="PRO_5038937536" evidence="1">
    <location>
        <begin position="21"/>
        <end position="449"/>
    </location>
</feature>
<dbReference type="InterPro" id="IPR014622">
    <property type="entry name" value="UCP036794_erythomycin"/>
</dbReference>
<dbReference type="CDD" id="cd14728">
    <property type="entry name" value="Ere-like"/>
    <property type="match status" value="1"/>
</dbReference>
<evidence type="ECO:0000313" key="2">
    <source>
        <dbReference type="EMBL" id="KZE71892.1"/>
    </source>
</evidence>
<name>A0A161S0I8_9BACL</name>
<gene>
    <name evidence="2" type="ORF">AV654_34595</name>
</gene>
<dbReference type="AlphaFoldDB" id="A0A161S0I8"/>
<dbReference type="Proteomes" id="UP000076563">
    <property type="component" value="Unassembled WGS sequence"/>
</dbReference>
<dbReference type="STRING" id="1007103.GCA_000213315_03958"/>
<keyword evidence="3" id="KW-1185">Reference proteome</keyword>
<dbReference type="PANTHER" id="PTHR31299">
    <property type="entry name" value="ESTERASE, PUTATIVE (AFU_ORTHOLOGUE AFUA_1G05850)-RELATED"/>
    <property type="match status" value="1"/>
</dbReference>
<protein>
    <submittedName>
        <fullName evidence="2">Erythromycin esterase</fullName>
    </submittedName>
</protein>
<dbReference type="PROSITE" id="PS51257">
    <property type="entry name" value="PROKAR_LIPOPROTEIN"/>
    <property type="match status" value="1"/>
</dbReference>
<dbReference type="OrthoDB" id="9810066at2"/>
<dbReference type="Gene3D" id="1.20.1440.30">
    <property type="entry name" value="Biosynthetic Protein domain"/>
    <property type="match status" value="1"/>
</dbReference>
<reference evidence="3" key="1">
    <citation type="submission" date="2016-01" db="EMBL/GenBank/DDBJ databases">
        <title>Draft genome of Chromobacterium sp. F49.</title>
        <authorList>
            <person name="Hong K.W."/>
        </authorList>
    </citation>
    <scope>NUCLEOTIDE SEQUENCE [LARGE SCALE GENOMIC DNA]</scope>
    <source>
        <strain evidence="3">M63</strain>
    </source>
</reference>
<sequence length="449" mass="50466">MNTKKMYGGMIALVSAALLAAGCGAEKGARSIDVANSAQPIQNQIVQSIESQVKPLKTIDPAQPFDDLKPLKNMIGNAQYVGLGESTHGSSEIFTMKFRLVKYLVTEMGFTNFAMEQDWGDGLKLNEYIQTGKGNPREFLKLLYPADEIIAMVEWMKEYNANPSNKKKIQFIGPDLKALDQSVYNKVIDYVKQHHPDMLDEVKERYKELPAVTGNLEIYMKLTPGEKERFKVNAEKVVQLLNDRTKQAKVEADSSELIWVKATAKAIENFTTMMIPADYPSMLKLHEQYLADHIIWAQEALGGKTMVWAHNIHVAKGVIDPNLYPNGAGQFLKDRLGDQYVVVGSTTAEGEFTLYSSYTYSSGGKLSTETIPQEVNSFNYMLGKVPHDMFLLDNRHLEGQADQWVKEKRPLLSLGGQLIPKATVYFDTSLLEQFDIVFHIRKTSPSHIK</sequence>
<feature type="signal peptide" evidence="1">
    <location>
        <begin position="1"/>
        <end position="20"/>
    </location>
</feature>
<evidence type="ECO:0000256" key="1">
    <source>
        <dbReference type="SAM" id="SignalP"/>
    </source>
</evidence>
<dbReference type="GO" id="GO:0046677">
    <property type="term" value="P:response to antibiotic"/>
    <property type="evidence" value="ECO:0007669"/>
    <property type="project" value="InterPro"/>
</dbReference>
<dbReference type="InterPro" id="IPR052036">
    <property type="entry name" value="Hydrolase/PRTase-associated"/>
</dbReference>
<dbReference type="PIRSF" id="PIRSF036794">
    <property type="entry name" value="UCP_erythr_ester"/>
    <property type="match status" value="1"/>
</dbReference>
<dbReference type="SUPFAM" id="SSF159501">
    <property type="entry name" value="EreA/ChaN-like"/>
    <property type="match status" value="1"/>
</dbReference>
<dbReference type="Pfam" id="PF05139">
    <property type="entry name" value="Erythro_esteras"/>
    <property type="match status" value="1"/>
</dbReference>
<proteinExistence type="predicted"/>
<comment type="caution">
    <text evidence="2">The sequence shown here is derived from an EMBL/GenBank/DDBJ whole genome shotgun (WGS) entry which is preliminary data.</text>
</comment>
<dbReference type="InterPro" id="IPR007815">
    <property type="entry name" value="Emycin_Estase"/>
</dbReference>
<dbReference type="EMBL" id="LQRA01000109">
    <property type="protein sequence ID" value="KZE71892.1"/>
    <property type="molecule type" value="Genomic_DNA"/>
</dbReference>
<accession>A0A161S0I8</accession>
<organism evidence="2 3">
    <name type="scientific">Paenibacillus elgii</name>
    <dbReference type="NCBI Taxonomy" id="189691"/>
    <lineage>
        <taxon>Bacteria</taxon>
        <taxon>Bacillati</taxon>
        <taxon>Bacillota</taxon>
        <taxon>Bacilli</taxon>
        <taxon>Bacillales</taxon>
        <taxon>Paenibacillaceae</taxon>
        <taxon>Paenibacillus</taxon>
    </lineage>
</organism>
<dbReference type="Gene3D" id="3.40.1660.10">
    <property type="entry name" value="EreA-like (biosynthetic domain)"/>
    <property type="match status" value="1"/>
</dbReference>
<dbReference type="Gene3D" id="3.30.1870.10">
    <property type="entry name" value="EreA-like, domain 2"/>
    <property type="match status" value="1"/>
</dbReference>
<dbReference type="PANTHER" id="PTHR31299:SF0">
    <property type="entry name" value="ESTERASE, PUTATIVE (AFU_ORTHOLOGUE AFUA_1G05850)-RELATED"/>
    <property type="match status" value="1"/>
</dbReference>
<keyword evidence="1" id="KW-0732">Signal</keyword>